<dbReference type="AlphaFoldDB" id="A0A0A9GIY4"/>
<dbReference type="EMBL" id="GBRH01173444">
    <property type="protein sequence ID" value="JAE24452.1"/>
    <property type="molecule type" value="Transcribed_RNA"/>
</dbReference>
<accession>A0A0A9GIY4</accession>
<reference evidence="2" key="2">
    <citation type="journal article" date="2015" name="Data Brief">
        <title>Shoot transcriptome of the giant reed, Arundo donax.</title>
        <authorList>
            <person name="Barrero R.A."/>
            <person name="Guerrero F.D."/>
            <person name="Moolhuijzen P."/>
            <person name="Goolsby J.A."/>
            <person name="Tidwell J."/>
            <person name="Bellgard S.E."/>
            <person name="Bellgard M.I."/>
        </authorList>
    </citation>
    <scope>NUCLEOTIDE SEQUENCE</scope>
    <source>
        <tissue evidence="2">Shoot tissue taken approximately 20 cm above the soil surface</tissue>
    </source>
</reference>
<protein>
    <submittedName>
        <fullName evidence="2">Uncharacterized protein</fullName>
    </submittedName>
</protein>
<keyword evidence="1" id="KW-0472">Membrane</keyword>
<feature type="transmembrane region" description="Helical" evidence="1">
    <location>
        <begin position="6"/>
        <end position="25"/>
    </location>
</feature>
<reference evidence="2" key="1">
    <citation type="submission" date="2014-09" db="EMBL/GenBank/DDBJ databases">
        <authorList>
            <person name="Magalhaes I.L.F."/>
            <person name="Oliveira U."/>
            <person name="Santos F.R."/>
            <person name="Vidigal T.H.D.A."/>
            <person name="Brescovit A.D."/>
            <person name="Santos A.J."/>
        </authorList>
    </citation>
    <scope>NUCLEOTIDE SEQUENCE</scope>
    <source>
        <tissue evidence="2">Shoot tissue taken approximately 20 cm above the soil surface</tissue>
    </source>
</reference>
<evidence type="ECO:0000256" key="1">
    <source>
        <dbReference type="SAM" id="Phobius"/>
    </source>
</evidence>
<name>A0A0A9GIY4_ARUDO</name>
<keyword evidence="1" id="KW-1133">Transmembrane helix</keyword>
<sequence length="40" mass="4299">MQDWPFALFGNIIFMLCVACGLSSLTPHCMSPSPGVSWPG</sequence>
<proteinExistence type="predicted"/>
<keyword evidence="1" id="KW-0812">Transmembrane</keyword>
<organism evidence="2">
    <name type="scientific">Arundo donax</name>
    <name type="common">Giant reed</name>
    <name type="synonym">Donax arundinaceus</name>
    <dbReference type="NCBI Taxonomy" id="35708"/>
    <lineage>
        <taxon>Eukaryota</taxon>
        <taxon>Viridiplantae</taxon>
        <taxon>Streptophyta</taxon>
        <taxon>Embryophyta</taxon>
        <taxon>Tracheophyta</taxon>
        <taxon>Spermatophyta</taxon>
        <taxon>Magnoliopsida</taxon>
        <taxon>Liliopsida</taxon>
        <taxon>Poales</taxon>
        <taxon>Poaceae</taxon>
        <taxon>PACMAD clade</taxon>
        <taxon>Arundinoideae</taxon>
        <taxon>Arundineae</taxon>
        <taxon>Arundo</taxon>
    </lineage>
</organism>
<evidence type="ECO:0000313" key="2">
    <source>
        <dbReference type="EMBL" id="JAE24452.1"/>
    </source>
</evidence>